<evidence type="ECO:0000256" key="1">
    <source>
        <dbReference type="SAM" id="Phobius"/>
    </source>
</evidence>
<keyword evidence="3" id="KW-1185">Reference proteome</keyword>
<feature type="transmembrane region" description="Helical" evidence="1">
    <location>
        <begin position="45"/>
        <end position="62"/>
    </location>
</feature>
<keyword evidence="1" id="KW-1133">Transmembrane helix</keyword>
<keyword evidence="1" id="KW-0472">Membrane</keyword>
<accession>A0A919WEH1</accession>
<dbReference type="RefSeq" id="WP_095307440.1">
    <property type="nucleotide sequence ID" value="NZ_BORC01000001.1"/>
</dbReference>
<organism evidence="2 3">
    <name type="scientific">Robertmurraya siralis</name>
    <dbReference type="NCBI Taxonomy" id="77777"/>
    <lineage>
        <taxon>Bacteria</taxon>
        <taxon>Bacillati</taxon>
        <taxon>Bacillota</taxon>
        <taxon>Bacilli</taxon>
        <taxon>Bacillales</taxon>
        <taxon>Bacillaceae</taxon>
        <taxon>Robertmurraya</taxon>
    </lineage>
</organism>
<sequence>MRRKYNPYALPPWLKKSRDVLHQFAIPFCIFQGIRTILFPTAFDVLFLIALVLITVALKIELL</sequence>
<dbReference type="OrthoDB" id="2456214at2"/>
<dbReference type="Proteomes" id="UP000682111">
    <property type="component" value="Unassembled WGS sequence"/>
</dbReference>
<reference evidence="2" key="1">
    <citation type="submission" date="2021-03" db="EMBL/GenBank/DDBJ databases">
        <title>Antimicrobial resistance genes in bacteria isolated from Japanese honey, and their potential for conferring macrolide and lincosamide resistance in the American foulbrood pathogen Paenibacillus larvae.</title>
        <authorList>
            <person name="Okamoto M."/>
            <person name="Kumagai M."/>
            <person name="Kanamori H."/>
            <person name="Takamatsu D."/>
        </authorList>
    </citation>
    <scope>NUCLEOTIDE SEQUENCE</scope>
    <source>
        <strain evidence="2">J27TS8</strain>
    </source>
</reference>
<dbReference type="EMBL" id="BORC01000001">
    <property type="protein sequence ID" value="GIN60272.1"/>
    <property type="molecule type" value="Genomic_DNA"/>
</dbReference>
<proteinExistence type="predicted"/>
<dbReference type="AlphaFoldDB" id="A0A919WEH1"/>
<protein>
    <submittedName>
        <fullName evidence="2">Membrane protein YszA</fullName>
    </submittedName>
</protein>
<gene>
    <name evidence="2" type="primary">yszA</name>
    <name evidence="2" type="ORF">J27TS8_02650</name>
</gene>
<comment type="caution">
    <text evidence="2">The sequence shown here is derived from an EMBL/GenBank/DDBJ whole genome shotgun (WGS) entry which is preliminary data.</text>
</comment>
<evidence type="ECO:0000313" key="2">
    <source>
        <dbReference type="EMBL" id="GIN60272.1"/>
    </source>
</evidence>
<keyword evidence="1" id="KW-0812">Transmembrane</keyword>
<name>A0A919WEH1_9BACI</name>
<evidence type="ECO:0000313" key="3">
    <source>
        <dbReference type="Proteomes" id="UP000682111"/>
    </source>
</evidence>